<evidence type="ECO:0000256" key="4">
    <source>
        <dbReference type="ARBA" id="ARBA00022519"/>
    </source>
</evidence>
<evidence type="ECO:0000259" key="11">
    <source>
        <dbReference type="Pfam" id="PF04290"/>
    </source>
</evidence>
<evidence type="ECO:0000313" key="12">
    <source>
        <dbReference type="EMBL" id="GAK68742.1"/>
    </source>
</evidence>
<accession>A0A081CPZ6</accession>
<feature type="transmembrane region" description="Helical" evidence="9">
    <location>
        <begin position="84"/>
        <end position="101"/>
    </location>
</feature>
<comment type="subcellular location">
    <subcellularLocation>
        <location evidence="1 9">Cell inner membrane</location>
        <topology evidence="1 9">Multi-pass membrane protein</topology>
    </subcellularLocation>
</comment>
<gene>
    <name evidence="12" type="ORF">RRU01S_02_00700</name>
</gene>
<keyword evidence="4 9" id="KW-0997">Cell inner membrane</keyword>
<comment type="caution">
    <text evidence="12">The sequence shown here is derived from an EMBL/GenBank/DDBJ whole genome shotgun (WGS) entry which is preliminary data.</text>
</comment>
<evidence type="ECO:0000256" key="3">
    <source>
        <dbReference type="ARBA" id="ARBA00022475"/>
    </source>
</evidence>
<dbReference type="GO" id="GO:0022857">
    <property type="term" value="F:transmembrane transporter activity"/>
    <property type="evidence" value="ECO:0007669"/>
    <property type="project" value="UniProtKB-UniRule"/>
</dbReference>
<dbReference type="AlphaFoldDB" id="A0A081CPZ6"/>
<reference evidence="12 13" key="1">
    <citation type="submission" date="2014-08" db="EMBL/GenBank/DDBJ databases">
        <title>Whole genome shotgun sequence of Rhizobium rubi NBRC 13261.</title>
        <authorList>
            <person name="Katano-Makiyama Y."/>
            <person name="Hosoyama A."/>
            <person name="Hashimoto M."/>
            <person name="Hosoyama Y."/>
            <person name="Noguchi M."/>
            <person name="Tsuchikane K."/>
            <person name="Uohara A."/>
            <person name="Ohji S."/>
            <person name="Ichikawa N."/>
            <person name="Kimura A."/>
            <person name="Yamazoe A."/>
            <person name="Fujita N."/>
        </authorList>
    </citation>
    <scope>NUCLEOTIDE SEQUENCE [LARGE SCALE GENOMIC DNA]</scope>
    <source>
        <strain evidence="12 13">NBRC 13261</strain>
    </source>
</reference>
<dbReference type="eggNOG" id="COG4665">
    <property type="taxonomic scope" value="Bacteria"/>
</dbReference>
<organism evidence="12 13">
    <name type="scientific">Agrobacterium rubi TR3 = NBRC 13261</name>
    <dbReference type="NCBI Taxonomy" id="1368415"/>
    <lineage>
        <taxon>Bacteria</taxon>
        <taxon>Pseudomonadati</taxon>
        <taxon>Pseudomonadota</taxon>
        <taxon>Alphaproteobacteria</taxon>
        <taxon>Hyphomicrobiales</taxon>
        <taxon>Rhizobiaceae</taxon>
        <taxon>Rhizobium/Agrobacterium group</taxon>
        <taxon>Agrobacterium</taxon>
    </lineage>
</organism>
<sequence length="210" mass="23416">MLRGKVSAGGCGRHEGSRLRTNPQRGEEGERMKALLNLSALIDWVSEALGKFAGYLVLICCLVSAGNAIVRYLFNYSSNGWLEIQWYMFGFIVLIGASYTLRMNEHVRVDIIYGAISPRARLWVDIIGLALFLLPACAYLAWLSWPEFALSWAQNETSSNAGGLIRWPVKLIIFAGFALLVLQGISELVKRIGALNGLYQLDTKYEKPLQ</sequence>
<evidence type="ECO:0000256" key="8">
    <source>
        <dbReference type="ARBA" id="ARBA00038436"/>
    </source>
</evidence>
<keyword evidence="7 9" id="KW-0472">Membrane</keyword>
<dbReference type="InterPro" id="IPR055348">
    <property type="entry name" value="DctQ"/>
</dbReference>
<evidence type="ECO:0000256" key="6">
    <source>
        <dbReference type="ARBA" id="ARBA00022989"/>
    </source>
</evidence>
<name>A0A081CPZ6_9HYPH</name>
<dbReference type="PANTHER" id="PTHR35011">
    <property type="entry name" value="2,3-DIKETO-L-GULONATE TRAP TRANSPORTER SMALL PERMEASE PROTEIN YIAM"/>
    <property type="match status" value="1"/>
</dbReference>
<feature type="transmembrane region" description="Helical" evidence="9">
    <location>
        <begin position="165"/>
        <end position="182"/>
    </location>
</feature>
<keyword evidence="6 9" id="KW-1133">Transmembrane helix</keyword>
<evidence type="ECO:0000256" key="10">
    <source>
        <dbReference type="SAM" id="MobiDB-lite"/>
    </source>
</evidence>
<feature type="transmembrane region" description="Helical" evidence="9">
    <location>
        <begin position="122"/>
        <end position="145"/>
    </location>
</feature>
<keyword evidence="5 9" id="KW-0812">Transmembrane</keyword>
<comment type="subunit">
    <text evidence="9">The complex comprises the extracytoplasmic solute receptor protein and the two transmembrane proteins.</text>
</comment>
<feature type="transmembrane region" description="Helical" evidence="9">
    <location>
        <begin position="52"/>
        <end position="72"/>
    </location>
</feature>
<evidence type="ECO:0000256" key="1">
    <source>
        <dbReference type="ARBA" id="ARBA00004429"/>
    </source>
</evidence>
<dbReference type="Pfam" id="PF04290">
    <property type="entry name" value="DctQ"/>
    <property type="match status" value="1"/>
</dbReference>
<evidence type="ECO:0000313" key="13">
    <source>
        <dbReference type="Proteomes" id="UP000028701"/>
    </source>
</evidence>
<protein>
    <recommendedName>
        <fullName evidence="9">TRAP transporter small permease protein</fullName>
    </recommendedName>
</protein>
<dbReference type="InterPro" id="IPR007387">
    <property type="entry name" value="TRAP_DctQ"/>
</dbReference>
<dbReference type="Proteomes" id="UP000028701">
    <property type="component" value="Unassembled WGS sequence"/>
</dbReference>
<dbReference type="PANTHER" id="PTHR35011:SF4">
    <property type="entry name" value="SLL1102 PROTEIN"/>
    <property type="match status" value="1"/>
</dbReference>
<dbReference type="EMBL" id="BBJU01000002">
    <property type="protein sequence ID" value="GAK68742.1"/>
    <property type="molecule type" value="Genomic_DNA"/>
</dbReference>
<evidence type="ECO:0000256" key="5">
    <source>
        <dbReference type="ARBA" id="ARBA00022692"/>
    </source>
</evidence>
<feature type="region of interest" description="Disordered" evidence="10">
    <location>
        <begin position="1"/>
        <end position="26"/>
    </location>
</feature>
<comment type="similarity">
    <text evidence="8 9">Belongs to the TRAP transporter small permease family.</text>
</comment>
<evidence type="ECO:0000256" key="9">
    <source>
        <dbReference type="RuleBase" id="RU369079"/>
    </source>
</evidence>
<keyword evidence="2 9" id="KW-0813">Transport</keyword>
<evidence type="ECO:0000256" key="7">
    <source>
        <dbReference type="ARBA" id="ARBA00023136"/>
    </source>
</evidence>
<dbReference type="GO" id="GO:0005886">
    <property type="term" value="C:plasma membrane"/>
    <property type="evidence" value="ECO:0007669"/>
    <property type="project" value="UniProtKB-SubCell"/>
</dbReference>
<evidence type="ECO:0000256" key="2">
    <source>
        <dbReference type="ARBA" id="ARBA00022448"/>
    </source>
</evidence>
<proteinExistence type="inferred from homology"/>
<feature type="domain" description="Tripartite ATP-independent periplasmic transporters DctQ component" evidence="11">
    <location>
        <begin position="61"/>
        <end position="192"/>
    </location>
</feature>
<comment type="function">
    <text evidence="9">Part of the tripartite ATP-independent periplasmic (TRAP) transport system.</text>
</comment>
<keyword evidence="3" id="KW-1003">Cell membrane</keyword>